<proteinExistence type="predicted"/>
<protein>
    <submittedName>
        <fullName evidence="1">Gliding motility lipoprotein GldH</fullName>
    </submittedName>
</protein>
<gene>
    <name evidence="1" type="ORF">RF683_00230</name>
</gene>
<dbReference type="PROSITE" id="PS51257">
    <property type="entry name" value="PROKAR_LIPOPROTEIN"/>
    <property type="match status" value="1"/>
</dbReference>
<accession>A0ABY9RC81</accession>
<keyword evidence="2" id="KW-1185">Reference proteome</keyword>
<evidence type="ECO:0000313" key="1">
    <source>
        <dbReference type="EMBL" id="WMW77905.1"/>
    </source>
</evidence>
<sequence>MFSKIAFLGIVFVLFSCDKQQIFDEYREFDGTWKKNDKASFTFEQKDTVSKYNFFINIRNNNDYPYNNLFVIAKLNQPNGKILVDTLEYQMTNPDGSLLGVGFSDIKESKLWYKENFSFSKMGTYTVTLEHALRQTGKVSGLEDLEGITEVGFRIEKTK</sequence>
<dbReference type="Pfam" id="PF14109">
    <property type="entry name" value="GldH_lipo"/>
    <property type="match status" value="1"/>
</dbReference>
<dbReference type="NCBIfam" id="TIGR03511">
    <property type="entry name" value="GldH_lipo"/>
    <property type="match status" value="1"/>
</dbReference>
<reference evidence="1" key="1">
    <citation type="submission" date="2023-09" db="EMBL/GenBank/DDBJ databases">
        <title>Flavobacterium sp. 20NA77.7 isolated from freshwater.</title>
        <authorList>
            <person name="Le V."/>
            <person name="Ko S.-R."/>
            <person name="Ahn C.-Y."/>
            <person name="Oh H.-M."/>
        </authorList>
    </citation>
    <scope>NUCLEOTIDE SEQUENCE</scope>
    <source>
        <strain evidence="1">20NA77.7</strain>
    </source>
</reference>
<name>A0ABY9RC81_9FLAO</name>
<dbReference type="RefSeq" id="WP_309532235.1">
    <property type="nucleotide sequence ID" value="NZ_CP133721.1"/>
</dbReference>
<keyword evidence="1" id="KW-0449">Lipoprotein</keyword>
<organism evidence="1 2">
    <name type="scientific">Flavobacterium nakdongensis</name>
    <dbReference type="NCBI Taxonomy" id="3073563"/>
    <lineage>
        <taxon>Bacteria</taxon>
        <taxon>Pseudomonadati</taxon>
        <taxon>Bacteroidota</taxon>
        <taxon>Flavobacteriia</taxon>
        <taxon>Flavobacteriales</taxon>
        <taxon>Flavobacteriaceae</taxon>
        <taxon>Flavobacterium</taxon>
    </lineage>
</organism>
<dbReference type="EMBL" id="CP133721">
    <property type="protein sequence ID" value="WMW77905.1"/>
    <property type="molecule type" value="Genomic_DNA"/>
</dbReference>
<dbReference type="InterPro" id="IPR020018">
    <property type="entry name" value="Motility-assoc_lipoprot_GldH"/>
</dbReference>
<evidence type="ECO:0000313" key="2">
    <source>
        <dbReference type="Proteomes" id="UP001180481"/>
    </source>
</evidence>
<dbReference type="Proteomes" id="UP001180481">
    <property type="component" value="Chromosome"/>
</dbReference>